<evidence type="ECO:0000256" key="11">
    <source>
        <dbReference type="ARBA" id="ARBA00023239"/>
    </source>
</evidence>
<feature type="domain" description="NAD-dependent epimerase/dehydratase" evidence="14">
    <location>
        <begin position="22"/>
        <end position="250"/>
    </location>
</feature>
<feature type="compositionally biased region" description="Basic and acidic residues" evidence="13">
    <location>
        <begin position="141"/>
        <end position="152"/>
    </location>
</feature>
<dbReference type="OrthoDB" id="9801785at2"/>
<dbReference type="GO" id="GO:0042732">
    <property type="term" value="P:D-xylose metabolic process"/>
    <property type="evidence" value="ECO:0007669"/>
    <property type="project" value="InterPro"/>
</dbReference>
<evidence type="ECO:0000256" key="3">
    <source>
        <dbReference type="ARBA" id="ARBA00022692"/>
    </source>
</evidence>
<organism evidence="15 16">
    <name type="scientific">Celeribacter neptunius</name>
    <dbReference type="NCBI Taxonomy" id="588602"/>
    <lineage>
        <taxon>Bacteria</taxon>
        <taxon>Pseudomonadati</taxon>
        <taxon>Pseudomonadota</taxon>
        <taxon>Alphaproteobacteria</taxon>
        <taxon>Rhodobacterales</taxon>
        <taxon>Roseobacteraceae</taxon>
        <taxon>Celeribacter</taxon>
    </lineage>
</organism>
<feature type="region of interest" description="Disordered" evidence="13">
    <location>
        <begin position="133"/>
        <end position="156"/>
    </location>
</feature>
<evidence type="ECO:0000256" key="5">
    <source>
        <dbReference type="ARBA" id="ARBA00022968"/>
    </source>
</evidence>
<reference evidence="16" key="1">
    <citation type="submission" date="2016-10" db="EMBL/GenBank/DDBJ databases">
        <authorList>
            <person name="Varghese N."/>
            <person name="Submissions S."/>
        </authorList>
    </citation>
    <scope>NUCLEOTIDE SEQUENCE [LARGE SCALE GENOMIC DNA]</scope>
    <source>
        <strain evidence="16">DSM 26471</strain>
    </source>
</reference>
<keyword evidence="4" id="KW-0210">Decarboxylase</keyword>
<dbReference type="InterPro" id="IPR044516">
    <property type="entry name" value="UXS-like"/>
</dbReference>
<evidence type="ECO:0000256" key="8">
    <source>
        <dbReference type="ARBA" id="ARBA00023034"/>
    </source>
</evidence>
<dbReference type="PANTHER" id="PTHR43078:SF6">
    <property type="entry name" value="UDP-GLUCURONIC ACID DECARBOXYLASE 1"/>
    <property type="match status" value="1"/>
</dbReference>
<comment type="cofactor">
    <cofactor evidence="1">
        <name>NAD(+)</name>
        <dbReference type="ChEBI" id="CHEBI:57540"/>
    </cofactor>
</comment>
<evidence type="ECO:0000256" key="13">
    <source>
        <dbReference type="SAM" id="MobiDB-lite"/>
    </source>
</evidence>
<gene>
    <name evidence="15" type="ORF">SAMN04487991_1719</name>
</gene>
<proteinExistence type="predicted"/>
<dbReference type="AlphaFoldDB" id="A0A1I3PLU0"/>
<evidence type="ECO:0000313" key="16">
    <source>
        <dbReference type="Proteomes" id="UP000199630"/>
    </source>
</evidence>
<evidence type="ECO:0000256" key="10">
    <source>
        <dbReference type="ARBA" id="ARBA00023180"/>
    </source>
</evidence>
<keyword evidence="5" id="KW-0735">Signal-anchor</keyword>
<dbReference type="PANTHER" id="PTHR43078">
    <property type="entry name" value="UDP-GLUCURONIC ACID DECARBOXYLASE-RELATED"/>
    <property type="match status" value="1"/>
</dbReference>
<dbReference type="Gene3D" id="3.40.50.720">
    <property type="entry name" value="NAD(P)-binding Rossmann-like Domain"/>
    <property type="match status" value="1"/>
</dbReference>
<evidence type="ECO:0000256" key="6">
    <source>
        <dbReference type="ARBA" id="ARBA00022989"/>
    </source>
</evidence>
<evidence type="ECO:0000313" key="15">
    <source>
        <dbReference type="EMBL" id="SFJ22297.1"/>
    </source>
</evidence>
<keyword evidence="11" id="KW-0456">Lyase</keyword>
<evidence type="ECO:0000259" key="14">
    <source>
        <dbReference type="Pfam" id="PF01370"/>
    </source>
</evidence>
<dbReference type="InterPro" id="IPR036291">
    <property type="entry name" value="NAD(P)-bd_dom_sf"/>
</dbReference>
<evidence type="ECO:0000256" key="7">
    <source>
        <dbReference type="ARBA" id="ARBA00023027"/>
    </source>
</evidence>
<evidence type="ECO:0000256" key="2">
    <source>
        <dbReference type="ARBA" id="ARBA00004323"/>
    </source>
</evidence>
<comment type="subcellular location">
    <subcellularLocation>
        <location evidence="2">Golgi apparatus membrane</location>
        <topology evidence="2">Single-pass type II membrane protein</topology>
    </subcellularLocation>
    <subcellularLocation>
        <location evidence="12">Golgi apparatus</location>
        <location evidence="12">Golgi stack membrane</location>
    </subcellularLocation>
</comment>
<dbReference type="Pfam" id="PF01370">
    <property type="entry name" value="Epimerase"/>
    <property type="match status" value="1"/>
</dbReference>
<keyword evidence="16" id="KW-1185">Reference proteome</keyword>
<keyword evidence="6" id="KW-1133">Transmembrane helix</keyword>
<sequence>MTTRFDFGFKDKIGWVPSRDHVLVAGGAGFLGSNLCRRLLEGGAYVTCLDNLETGRMSNIERLLRHPRFMFMQHDIVKPIRISQPVTQIYNLACPASPPKYQIDPIKTFATNVEGAMNLLNLARDKGARILQSSTSEVYGDPDRPEQREDYRGNVNTVGPRSCYDEGKRAAETLFYEYNHQYGVDVRIARIFNTYGPNMDPDDGRVVSNFVVQALSGKPLTIYGDGLQTRSFCYMSDMIDGLMALMNTEDVPEGQAPITMPVNLGNPGEFTMLELAELVRDITGTHLPLTFRPLPKDDPLQRRPDISRAKAVLGWEPKMPLRQGLLPTISYFRRELQRMPQHEPEMRMPYLAAEEGVRV</sequence>
<keyword evidence="8" id="KW-0333">Golgi apparatus</keyword>
<accession>A0A1I3PLU0</accession>
<keyword evidence="9" id="KW-0472">Membrane</keyword>
<dbReference type="InterPro" id="IPR001509">
    <property type="entry name" value="Epimerase_deHydtase"/>
</dbReference>
<dbReference type="EMBL" id="FORH01000002">
    <property type="protein sequence ID" value="SFJ22297.1"/>
    <property type="molecule type" value="Genomic_DNA"/>
</dbReference>
<evidence type="ECO:0000256" key="9">
    <source>
        <dbReference type="ARBA" id="ARBA00023136"/>
    </source>
</evidence>
<name>A0A1I3PLU0_9RHOB</name>
<keyword evidence="10" id="KW-0325">Glycoprotein</keyword>
<dbReference type="FunFam" id="3.40.50.720:FF:000065">
    <property type="entry name" value="UDP-glucuronic acid decarboxylase 1"/>
    <property type="match status" value="1"/>
</dbReference>
<evidence type="ECO:0000256" key="4">
    <source>
        <dbReference type="ARBA" id="ARBA00022793"/>
    </source>
</evidence>
<protein>
    <submittedName>
        <fullName evidence="15">UDP-glucuronate decarboxylase</fullName>
    </submittedName>
</protein>
<dbReference type="GO" id="GO:0070403">
    <property type="term" value="F:NAD+ binding"/>
    <property type="evidence" value="ECO:0007669"/>
    <property type="project" value="InterPro"/>
</dbReference>
<dbReference type="SUPFAM" id="SSF51735">
    <property type="entry name" value="NAD(P)-binding Rossmann-fold domains"/>
    <property type="match status" value="1"/>
</dbReference>
<dbReference type="GO" id="GO:0048040">
    <property type="term" value="F:UDP-glucuronate decarboxylase activity"/>
    <property type="evidence" value="ECO:0007669"/>
    <property type="project" value="TreeGrafter"/>
</dbReference>
<evidence type="ECO:0000256" key="12">
    <source>
        <dbReference type="ARBA" id="ARBA00037859"/>
    </source>
</evidence>
<evidence type="ECO:0000256" key="1">
    <source>
        <dbReference type="ARBA" id="ARBA00001911"/>
    </source>
</evidence>
<dbReference type="STRING" id="588602.SAMN04487991_1719"/>
<dbReference type="RefSeq" id="WP_090059986.1">
    <property type="nucleotide sequence ID" value="NZ_FORH01000002.1"/>
</dbReference>
<dbReference type="GO" id="GO:0033320">
    <property type="term" value="P:UDP-D-xylose biosynthetic process"/>
    <property type="evidence" value="ECO:0007669"/>
    <property type="project" value="UniProtKB-UniPathway"/>
</dbReference>
<keyword evidence="3" id="KW-0812">Transmembrane</keyword>
<dbReference type="CDD" id="cd05230">
    <property type="entry name" value="UGD_SDR_e"/>
    <property type="match status" value="1"/>
</dbReference>
<dbReference type="UniPathway" id="UPA00796">
    <property type="reaction ID" value="UER00771"/>
</dbReference>
<keyword evidence="7" id="KW-0520">NAD</keyword>
<dbReference type="GO" id="GO:0005737">
    <property type="term" value="C:cytoplasm"/>
    <property type="evidence" value="ECO:0007669"/>
    <property type="project" value="TreeGrafter"/>
</dbReference>
<dbReference type="Proteomes" id="UP000199630">
    <property type="component" value="Unassembled WGS sequence"/>
</dbReference>